<protein>
    <submittedName>
        <fullName evidence="1">Uncharacterized protein</fullName>
    </submittedName>
</protein>
<name>A0AAJ6NSS1_9CYAN</name>
<organism evidence="1 2">
    <name type="scientific">Halotia branconii CENA392</name>
    <dbReference type="NCBI Taxonomy" id="1539056"/>
    <lineage>
        <taxon>Bacteria</taxon>
        <taxon>Bacillati</taxon>
        <taxon>Cyanobacteriota</taxon>
        <taxon>Cyanophyceae</taxon>
        <taxon>Nostocales</taxon>
        <taxon>Nodulariaceae</taxon>
        <taxon>Halotia</taxon>
    </lineage>
</organism>
<dbReference type="KEGG" id="hbq:QI031_00630"/>
<sequence length="44" mass="4528">MTALAPLCWNNFLRAASPSGASGVVPPKSNCREAGEAALRLRGS</sequence>
<evidence type="ECO:0000313" key="1">
    <source>
        <dbReference type="EMBL" id="WGV26059.1"/>
    </source>
</evidence>
<evidence type="ECO:0000313" key="2">
    <source>
        <dbReference type="Proteomes" id="UP001223520"/>
    </source>
</evidence>
<dbReference type="AlphaFoldDB" id="A0AAJ6NSS1"/>
<accession>A0AAJ6NSS1</accession>
<dbReference type="RefSeq" id="WP_281483315.1">
    <property type="nucleotide sequence ID" value="NZ_CP124543.1"/>
</dbReference>
<gene>
    <name evidence="1" type="ORF">QI031_00630</name>
</gene>
<dbReference type="EMBL" id="CP124543">
    <property type="protein sequence ID" value="WGV26059.1"/>
    <property type="molecule type" value="Genomic_DNA"/>
</dbReference>
<dbReference type="Proteomes" id="UP001223520">
    <property type="component" value="Chromosome"/>
</dbReference>
<reference evidence="1 2" key="1">
    <citation type="journal article" date="2023" name="Limnol Oceanogr Lett">
        <title>Environmental adaptations by the intertidal Antarctic cyanobacterium Halotia branconii CENA392 as revealed using long-read genome sequencing.</title>
        <authorList>
            <person name="Dextro R.B."/>
            <person name="Delbaje E."/>
            <person name="Freitas P.N.N."/>
            <person name="Geraldes V."/>
            <person name="Pinto E."/>
            <person name="Long P.F."/>
            <person name="Fiore M.F."/>
        </authorList>
    </citation>
    <scope>NUCLEOTIDE SEQUENCE [LARGE SCALE GENOMIC DNA]</scope>
    <source>
        <strain evidence="1 2">CENA392</strain>
    </source>
</reference>
<proteinExistence type="predicted"/>
<keyword evidence="2" id="KW-1185">Reference proteome</keyword>